<keyword evidence="3" id="KW-1185">Reference proteome</keyword>
<feature type="region of interest" description="Disordered" evidence="1">
    <location>
        <begin position="61"/>
        <end position="93"/>
    </location>
</feature>
<accession>T1L5L1</accession>
<feature type="compositionally biased region" description="Polar residues" evidence="1">
    <location>
        <begin position="61"/>
        <end position="83"/>
    </location>
</feature>
<dbReference type="EnsemblMetazoa" id="tetur496g00020.1">
    <property type="protein sequence ID" value="tetur496g00020.1"/>
    <property type="gene ID" value="tetur496g00020"/>
</dbReference>
<reference evidence="2" key="2">
    <citation type="submission" date="2015-06" db="UniProtKB">
        <authorList>
            <consortium name="EnsemblMetazoa"/>
        </authorList>
    </citation>
    <scope>IDENTIFICATION</scope>
</reference>
<sequence length="93" mass="10424">MNGSTRRKAQTSGFSQRERSTSAPNVYCVNQNNQSFSEEFHKYPTSSSGYNSIYTNNSEAAYNATSPTRTQSAEGSPTNTRIGDQQWLPRARY</sequence>
<evidence type="ECO:0000313" key="2">
    <source>
        <dbReference type="EnsemblMetazoa" id="tetur496g00020.1"/>
    </source>
</evidence>
<dbReference type="Proteomes" id="UP000015104">
    <property type="component" value="Unassembled WGS sequence"/>
</dbReference>
<evidence type="ECO:0000256" key="1">
    <source>
        <dbReference type="SAM" id="MobiDB-lite"/>
    </source>
</evidence>
<evidence type="ECO:0000313" key="3">
    <source>
        <dbReference type="Proteomes" id="UP000015104"/>
    </source>
</evidence>
<dbReference type="AlphaFoldDB" id="T1L5L1"/>
<protein>
    <submittedName>
        <fullName evidence="2">Uncharacterized protein</fullName>
    </submittedName>
</protein>
<name>T1L5L1_TETUR</name>
<reference evidence="3" key="1">
    <citation type="submission" date="2011-08" db="EMBL/GenBank/DDBJ databases">
        <authorList>
            <person name="Rombauts S."/>
        </authorList>
    </citation>
    <scope>NUCLEOTIDE SEQUENCE</scope>
    <source>
        <strain evidence="3">London</strain>
    </source>
</reference>
<feature type="compositionally biased region" description="Polar residues" evidence="1">
    <location>
        <begin position="10"/>
        <end position="26"/>
    </location>
</feature>
<feature type="region of interest" description="Disordered" evidence="1">
    <location>
        <begin position="1"/>
        <end position="26"/>
    </location>
</feature>
<dbReference type="EMBL" id="CAEY01001329">
    <property type="status" value="NOT_ANNOTATED_CDS"/>
    <property type="molecule type" value="Genomic_DNA"/>
</dbReference>
<proteinExistence type="predicted"/>
<dbReference type="HOGENOM" id="CLU_2402526_0_0_1"/>
<organism evidence="2 3">
    <name type="scientific">Tetranychus urticae</name>
    <name type="common">Two-spotted spider mite</name>
    <dbReference type="NCBI Taxonomy" id="32264"/>
    <lineage>
        <taxon>Eukaryota</taxon>
        <taxon>Metazoa</taxon>
        <taxon>Ecdysozoa</taxon>
        <taxon>Arthropoda</taxon>
        <taxon>Chelicerata</taxon>
        <taxon>Arachnida</taxon>
        <taxon>Acari</taxon>
        <taxon>Acariformes</taxon>
        <taxon>Trombidiformes</taxon>
        <taxon>Prostigmata</taxon>
        <taxon>Eleutherengona</taxon>
        <taxon>Raphignathae</taxon>
        <taxon>Tetranychoidea</taxon>
        <taxon>Tetranychidae</taxon>
        <taxon>Tetranychus</taxon>
    </lineage>
</organism>